<evidence type="ECO:0000313" key="2">
    <source>
        <dbReference type="EMBL" id="TXD36584.1"/>
    </source>
</evidence>
<dbReference type="PROSITE" id="PS51257">
    <property type="entry name" value="PROKAR_LIPOPROTEIN"/>
    <property type="match status" value="1"/>
</dbReference>
<keyword evidence="3" id="KW-1185">Reference proteome</keyword>
<feature type="signal peptide" evidence="1">
    <location>
        <begin position="1"/>
        <end position="31"/>
    </location>
</feature>
<proteinExistence type="predicted"/>
<keyword evidence="1" id="KW-0732">Signal</keyword>
<evidence type="ECO:0000313" key="3">
    <source>
        <dbReference type="Proteomes" id="UP000321412"/>
    </source>
</evidence>
<protein>
    <submittedName>
        <fullName evidence="2">Uncharacterized protein</fullName>
    </submittedName>
</protein>
<dbReference type="Proteomes" id="UP000321412">
    <property type="component" value="Unassembled WGS sequence"/>
</dbReference>
<accession>A0A5C6XEP0</accession>
<reference evidence="2 3" key="1">
    <citation type="submission" date="2019-08" db="EMBL/GenBank/DDBJ databases">
        <title>Bradymonadales sp. TMQ4.</title>
        <authorList>
            <person name="Liang Q."/>
        </authorList>
    </citation>
    <scope>NUCLEOTIDE SEQUENCE [LARGE SCALE GENOMIC DNA]</scope>
    <source>
        <strain evidence="2 3">TMQ4</strain>
    </source>
</reference>
<gene>
    <name evidence="2" type="ORF">FRC98_12160</name>
</gene>
<organism evidence="2 3">
    <name type="scientific">Lujinxingia vulgaris</name>
    <dbReference type="NCBI Taxonomy" id="2600176"/>
    <lineage>
        <taxon>Bacteria</taxon>
        <taxon>Deltaproteobacteria</taxon>
        <taxon>Bradymonadales</taxon>
        <taxon>Lujinxingiaceae</taxon>
        <taxon>Lujinxingia</taxon>
    </lineage>
</organism>
<evidence type="ECO:0000256" key="1">
    <source>
        <dbReference type="SAM" id="SignalP"/>
    </source>
</evidence>
<feature type="chain" id="PRO_5022855724" evidence="1">
    <location>
        <begin position="32"/>
        <end position="250"/>
    </location>
</feature>
<comment type="caution">
    <text evidence="2">The sequence shown here is derived from an EMBL/GenBank/DDBJ whole genome shotgun (WGS) entry which is preliminary data.</text>
</comment>
<dbReference type="OrthoDB" id="5505998at2"/>
<dbReference type="AlphaFoldDB" id="A0A5C6XEP0"/>
<dbReference type="EMBL" id="VOSM01000005">
    <property type="protein sequence ID" value="TXD36584.1"/>
    <property type="molecule type" value="Genomic_DNA"/>
</dbReference>
<name>A0A5C6XEP0_9DELT</name>
<sequence length="250" mass="27472">MNTTKSTLKKTIGGLAAVAMVAACAPSMANAFDDVSASEVQDLRRQGSGTGNLSVQVKVEADSRRDNAADASDFETEFEVKVFRSGQPVRDAQVTVSAFEGPEWTLRHDDDGEYEREVRGYHRAYRVDVVAGDDKVEGVYLAGPAVPTFTAPTPGASVPGDQPVTVSWQAEGKADEAWLEGEEFEKVRVDEVNTYTVRPEQLEREWDEVEENEFELVRVNRMPISGAASGSEMIIRVKNEVEVRVEPSRS</sequence>
<dbReference type="RefSeq" id="WP_146981712.1">
    <property type="nucleotide sequence ID" value="NZ_VOSM01000005.1"/>
</dbReference>